<dbReference type="PANTHER" id="PTHR10192:SF5">
    <property type="entry name" value="GEPHYRIN"/>
    <property type="match status" value="1"/>
</dbReference>
<evidence type="ECO:0000259" key="7">
    <source>
        <dbReference type="SMART" id="SM00852"/>
    </source>
</evidence>
<evidence type="ECO:0000256" key="2">
    <source>
        <dbReference type="ARBA" id="ARBA00005046"/>
    </source>
</evidence>
<keyword evidence="4 6" id="KW-0501">Molybdenum cofactor biosynthesis</keyword>
<dbReference type="GO" id="GO:0061599">
    <property type="term" value="F:molybdopterin molybdotransferase activity"/>
    <property type="evidence" value="ECO:0007669"/>
    <property type="project" value="UniProtKB-UniRule"/>
</dbReference>
<dbReference type="GO" id="GO:0006777">
    <property type="term" value="P:Mo-molybdopterin cofactor biosynthetic process"/>
    <property type="evidence" value="ECO:0007669"/>
    <property type="project" value="UniProtKB-UniRule"/>
</dbReference>
<comment type="function">
    <text evidence="1 6">Catalyzes the insertion of molybdate into adenylated molybdopterin with the concomitant release of AMP.</text>
</comment>
<evidence type="ECO:0000256" key="4">
    <source>
        <dbReference type="ARBA" id="ARBA00023150"/>
    </source>
</evidence>
<comment type="pathway">
    <text evidence="2 6">Cofactor biosynthesis; molybdopterin biosynthesis.</text>
</comment>
<dbReference type="InterPro" id="IPR005111">
    <property type="entry name" value="MoeA_C_domain_IV"/>
</dbReference>
<protein>
    <recommendedName>
        <fullName evidence="6">Molybdopterin molybdenumtransferase</fullName>
        <ecNumber evidence="6">2.10.1.1</ecNumber>
    </recommendedName>
</protein>
<keyword evidence="9" id="KW-1185">Reference proteome</keyword>
<comment type="cofactor">
    <cofactor evidence="6">
        <name>Mg(2+)</name>
        <dbReference type="ChEBI" id="CHEBI:18420"/>
    </cofactor>
</comment>
<gene>
    <name evidence="8" type="ORF">ILP92_03960</name>
</gene>
<dbReference type="CDD" id="cd00887">
    <property type="entry name" value="MoeA"/>
    <property type="match status" value="1"/>
</dbReference>
<dbReference type="EC" id="2.10.1.1" evidence="6"/>
<dbReference type="Gene3D" id="3.40.980.10">
    <property type="entry name" value="MoaB/Mog-like domain"/>
    <property type="match status" value="1"/>
</dbReference>
<sequence length="390" mass="40810">MISVDEALERIFALLTPLETETIPLRHALGRTVLSPVAALRTQPPFDASAMDGYAIATKQASPGDQFTVVGESAAGHAFDGVLQERQAVRIFTGALVPLGGHRVVIQEDVRVSGDTISLSEGLDTGLHIRPAGQDFTAGQEITFKDPLRPVDLALLAALGHGTVAVTRKPKVAIIATGDELVAPGEVPGPAQIVASNHLGLAALVERAGAEARLLPIARDTKASLGATFDLARGSDLIVTIGGASVGDHDLVADVAAARGLERSFYKIAMRPGKPLMAGRLDGIPMIGVPGNPVSSMVCGEIFIRPAIDMLLGRAGRARTTHQAPLARPIGPNGAREHYMRATLCDGALTIAERQDSSLLSVLAHANALVRRPPNDKARAAGDRLDYIAI</sequence>
<dbReference type="GO" id="GO:0046872">
    <property type="term" value="F:metal ion binding"/>
    <property type="evidence" value="ECO:0007669"/>
    <property type="project" value="UniProtKB-UniRule"/>
</dbReference>
<dbReference type="SUPFAM" id="SSF53218">
    <property type="entry name" value="Molybdenum cofactor biosynthesis proteins"/>
    <property type="match status" value="1"/>
</dbReference>
<keyword evidence="6" id="KW-0479">Metal-binding</keyword>
<proteinExistence type="inferred from homology"/>
<evidence type="ECO:0000313" key="9">
    <source>
        <dbReference type="Proteomes" id="UP000642488"/>
    </source>
</evidence>
<dbReference type="SMART" id="SM00852">
    <property type="entry name" value="MoCF_biosynth"/>
    <property type="match status" value="1"/>
</dbReference>
<dbReference type="SUPFAM" id="SSF63867">
    <property type="entry name" value="MoeA C-terminal domain-like"/>
    <property type="match status" value="1"/>
</dbReference>
<dbReference type="Pfam" id="PF03454">
    <property type="entry name" value="MoeA_C"/>
    <property type="match status" value="1"/>
</dbReference>
<comment type="caution">
    <text evidence="8">The sequence shown here is derived from an EMBL/GenBank/DDBJ whole genome shotgun (WGS) entry which is preliminary data.</text>
</comment>
<evidence type="ECO:0000256" key="1">
    <source>
        <dbReference type="ARBA" id="ARBA00002901"/>
    </source>
</evidence>
<evidence type="ECO:0000256" key="3">
    <source>
        <dbReference type="ARBA" id="ARBA00010763"/>
    </source>
</evidence>
<dbReference type="Pfam" id="PF03453">
    <property type="entry name" value="MoeA_N"/>
    <property type="match status" value="1"/>
</dbReference>
<name>A0A934ICG6_9RHOB</name>
<dbReference type="InterPro" id="IPR036425">
    <property type="entry name" value="MoaB/Mog-like_dom_sf"/>
</dbReference>
<keyword evidence="6" id="KW-0808">Transferase</keyword>
<dbReference type="Gene3D" id="2.40.340.10">
    <property type="entry name" value="MoeA, C-terminal, domain IV"/>
    <property type="match status" value="1"/>
</dbReference>
<dbReference type="Gene3D" id="2.170.190.11">
    <property type="entry name" value="Molybdopterin biosynthesis moea protein, domain 3"/>
    <property type="match status" value="1"/>
</dbReference>
<dbReference type="GO" id="GO:0005829">
    <property type="term" value="C:cytosol"/>
    <property type="evidence" value="ECO:0007669"/>
    <property type="project" value="TreeGrafter"/>
</dbReference>
<comment type="similarity">
    <text evidence="3 6">Belongs to the MoeA family.</text>
</comment>
<accession>A0A934ICG6</accession>
<evidence type="ECO:0000256" key="6">
    <source>
        <dbReference type="RuleBase" id="RU365090"/>
    </source>
</evidence>
<reference evidence="8" key="1">
    <citation type="submission" date="2020-12" db="EMBL/GenBank/DDBJ databases">
        <title>Bacterial taxonomy.</title>
        <authorList>
            <person name="Pan X."/>
        </authorList>
    </citation>
    <scope>NUCLEOTIDE SEQUENCE</scope>
    <source>
        <strain evidence="8">KCTC 52957</strain>
    </source>
</reference>
<feature type="domain" description="MoaB/Mog" evidence="7">
    <location>
        <begin position="173"/>
        <end position="310"/>
    </location>
</feature>
<dbReference type="PANTHER" id="PTHR10192">
    <property type="entry name" value="MOLYBDOPTERIN BIOSYNTHESIS PROTEIN"/>
    <property type="match status" value="1"/>
</dbReference>
<dbReference type="SUPFAM" id="SSF63882">
    <property type="entry name" value="MoeA N-terminal region -like"/>
    <property type="match status" value="1"/>
</dbReference>
<dbReference type="Gene3D" id="3.90.105.10">
    <property type="entry name" value="Molybdopterin biosynthesis moea protein, domain 2"/>
    <property type="match status" value="1"/>
</dbReference>
<evidence type="ECO:0000313" key="8">
    <source>
        <dbReference type="EMBL" id="MBJ3761902.1"/>
    </source>
</evidence>
<dbReference type="InterPro" id="IPR001453">
    <property type="entry name" value="MoaB/Mog_dom"/>
</dbReference>
<evidence type="ECO:0000256" key="5">
    <source>
        <dbReference type="ARBA" id="ARBA00047317"/>
    </source>
</evidence>
<keyword evidence="6" id="KW-0500">Molybdenum</keyword>
<comment type="catalytic activity">
    <reaction evidence="5">
        <text>adenylyl-molybdopterin + molybdate = Mo-molybdopterin + AMP + H(+)</text>
        <dbReference type="Rhea" id="RHEA:35047"/>
        <dbReference type="ChEBI" id="CHEBI:15378"/>
        <dbReference type="ChEBI" id="CHEBI:36264"/>
        <dbReference type="ChEBI" id="CHEBI:62727"/>
        <dbReference type="ChEBI" id="CHEBI:71302"/>
        <dbReference type="ChEBI" id="CHEBI:456215"/>
        <dbReference type="EC" id="2.10.1.1"/>
    </reaction>
</comment>
<dbReference type="RefSeq" id="WP_198915069.1">
    <property type="nucleotide sequence ID" value="NZ_JAEKPD010000002.1"/>
</dbReference>
<organism evidence="8 9">
    <name type="scientific">Palleronia pontilimi</name>
    <dbReference type="NCBI Taxonomy" id="1964209"/>
    <lineage>
        <taxon>Bacteria</taxon>
        <taxon>Pseudomonadati</taxon>
        <taxon>Pseudomonadota</taxon>
        <taxon>Alphaproteobacteria</taxon>
        <taxon>Rhodobacterales</taxon>
        <taxon>Roseobacteraceae</taxon>
        <taxon>Palleronia</taxon>
    </lineage>
</organism>
<dbReference type="Proteomes" id="UP000642488">
    <property type="component" value="Unassembled WGS sequence"/>
</dbReference>
<dbReference type="InterPro" id="IPR038987">
    <property type="entry name" value="MoeA-like"/>
</dbReference>
<dbReference type="InterPro" id="IPR005110">
    <property type="entry name" value="MoeA_linker/N"/>
</dbReference>
<dbReference type="InterPro" id="IPR036135">
    <property type="entry name" value="MoeA_linker/N_sf"/>
</dbReference>
<keyword evidence="6" id="KW-0460">Magnesium</keyword>
<dbReference type="Pfam" id="PF00994">
    <property type="entry name" value="MoCF_biosynth"/>
    <property type="match status" value="1"/>
</dbReference>
<dbReference type="EMBL" id="JAEKPD010000002">
    <property type="protein sequence ID" value="MBJ3761902.1"/>
    <property type="molecule type" value="Genomic_DNA"/>
</dbReference>
<dbReference type="AlphaFoldDB" id="A0A934ICG6"/>
<dbReference type="NCBIfam" id="NF045515">
    <property type="entry name" value="Glp_gephyrin"/>
    <property type="match status" value="1"/>
</dbReference>
<dbReference type="InterPro" id="IPR036688">
    <property type="entry name" value="MoeA_C_domain_IV_sf"/>
</dbReference>